<dbReference type="EMBL" id="QJKJ01002592">
    <property type="protein sequence ID" value="RDY02169.1"/>
    <property type="molecule type" value="Genomic_DNA"/>
</dbReference>
<comment type="caution">
    <text evidence="3">The sequence shown here is derived from an EMBL/GenBank/DDBJ whole genome shotgun (WGS) entry which is preliminary data.</text>
</comment>
<dbReference type="PANTHER" id="PTHR31147:SF66">
    <property type="entry name" value="OS05G0315700 PROTEIN"/>
    <property type="match status" value="1"/>
</dbReference>
<dbReference type="Proteomes" id="UP000257109">
    <property type="component" value="Unassembled WGS sequence"/>
</dbReference>
<sequence length="459" mass="51462">MASSTLVFTVRRRQPEQIAPAKPTPREVKKLSDIDDQQGLRFQIPFVQFYRNDASMEGKDPVEVIRQALSQTLIFYYPFAGRLREGPGRKLLVDCTGEGVLFIEADADVTLQQFGRILHPPFPCLDQLLYDIPGSRGITHCPLLLIQVTRLKCGGFIFALRLNHSMSDGFGIAKFMNALAEIARGAKEPSLTPVWCRELLNARDPPRISRIHHEYEEVVLENKTEGTTIPLKDVAQRCFFFGPTEVSALRRLVSKHVGRCTTFEVITACMWRCRIRALQVEPNDVVRFISTVNINAKVNPPLPSGYYGNEFVLSAAVTTAQRLCENPFGYALELIKNAKANVDEEYVRSMTDLMVVKGRPHNATTRSYLVTNTTRLGLNEMDLGWGKPIYGGPATCGITNIPQMTSVYMSYQNDKGEYVIVVPIMLPPKAMNRFATELDRMLRHQGQPIIGAPGLVSKL</sequence>
<name>A0A371HHD5_MUCPR</name>
<reference evidence="3" key="1">
    <citation type="submission" date="2018-05" db="EMBL/GenBank/DDBJ databases">
        <title>Draft genome of Mucuna pruriens seed.</title>
        <authorList>
            <person name="Nnadi N.E."/>
            <person name="Vos R."/>
            <person name="Hasami M.H."/>
            <person name="Devisetty U.K."/>
            <person name="Aguiy J.C."/>
        </authorList>
    </citation>
    <scope>NUCLEOTIDE SEQUENCE [LARGE SCALE GENOMIC DNA]</scope>
    <source>
        <strain evidence="3">JCA_2017</strain>
    </source>
</reference>
<dbReference type="InterPro" id="IPR023213">
    <property type="entry name" value="CAT-like_dom_sf"/>
</dbReference>
<evidence type="ECO:0000313" key="3">
    <source>
        <dbReference type="EMBL" id="RDY02169.1"/>
    </source>
</evidence>
<keyword evidence="4" id="KW-1185">Reference proteome</keyword>
<dbReference type="PANTHER" id="PTHR31147">
    <property type="entry name" value="ACYL TRANSFERASE 4"/>
    <property type="match status" value="1"/>
</dbReference>
<dbReference type="InterPro" id="IPR050898">
    <property type="entry name" value="Plant_acyltransferase"/>
</dbReference>
<protein>
    <submittedName>
        <fullName evidence="3">Benzyl alcohol O-benzoyltransferase</fullName>
    </submittedName>
</protein>
<evidence type="ECO:0000256" key="2">
    <source>
        <dbReference type="ARBA" id="ARBA00022679"/>
    </source>
</evidence>
<accession>A0A371HHD5</accession>
<evidence type="ECO:0000313" key="4">
    <source>
        <dbReference type="Proteomes" id="UP000257109"/>
    </source>
</evidence>
<dbReference type="STRING" id="157652.A0A371HHD5"/>
<dbReference type="GO" id="GO:0016740">
    <property type="term" value="F:transferase activity"/>
    <property type="evidence" value="ECO:0007669"/>
    <property type="project" value="UniProtKB-KW"/>
</dbReference>
<keyword evidence="2" id="KW-0808">Transferase</keyword>
<evidence type="ECO:0000256" key="1">
    <source>
        <dbReference type="ARBA" id="ARBA00009861"/>
    </source>
</evidence>
<dbReference type="AlphaFoldDB" id="A0A371HHD5"/>
<organism evidence="3 4">
    <name type="scientific">Mucuna pruriens</name>
    <name type="common">Velvet bean</name>
    <name type="synonym">Dolichos pruriens</name>
    <dbReference type="NCBI Taxonomy" id="157652"/>
    <lineage>
        <taxon>Eukaryota</taxon>
        <taxon>Viridiplantae</taxon>
        <taxon>Streptophyta</taxon>
        <taxon>Embryophyta</taxon>
        <taxon>Tracheophyta</taxon>
        <taxon>Spermatophyta</taxon>
        <taxon>Magnoliopsida</taxon>
        <taxon>eudicotyledons</taxon>
        <taxon>Gunneridae</taxon>
        <taxon>Pentapetalae</taxon>
        <taxon>rosids</taxon>
        <taxon>fabids</taxon>
        <taxon>Fabales</taxon>
        <taxon>Fabaceae</taxon>
        <taxon>Papilionoideae</taxon>
        <taxon>50 kb inversion clade</taxon>
        <taxon>NPAAA clade</taxon>
        <taxon>indigoferoid/millettioid clade</taxon>
        <taxon>Phaseoleae</taxon>
        <taxon>Mucuna</taxon>
    </lineage>
</organism>
<dbReference type="Pfam" id="PF02458">
    <property type="entry name" value="Transferase"/>
    <property type="match status" value="1"/>
</dbReference>
<proteinExistence type="inferred from homology"/>
<feature type="non-terminal residue" evidence="3">
    <location>
        <position position="1"/>
    </location>
</feature>
<dbReference type="Gene3D" id="3.30.559.10">
    <property type="entry name" value="Chloramphenicol acetyltransferase-like domain"/>
    <property type="match status" value="2"/>
</dbReference>
<comment type="similarity">
    <text evidence="1">Belongs to the plant acyltransferase family.</text>
</comment>
<gene>
    <name evidence="3" type="primary">HSR201</name>
    <name evidence="3" type="ORF">CR513_14408</name>
</gene>
<dbReference type="OrthoDB" id="1483986at2759"/>